<evidence type="ECO:0000256" key="8">
    <source>
        <dbReference type="ARBA" id="ARBA00023136"/>
    </source>
</evidence>
<comment type="similarity">
    <text evidence="3 9">Belongs to the CobD/CbiB family.</text>
</comment>
<evidence type="ECO:0000256" key="9">
    <source>
        <dbReference type="HAMAP-Rule" id="MF_00024"/>
    </source>
</evidence>
<proteinExistence type="inferred from homology"/>
<dbReference type="UniPathway" id="UPA00148"/>
<dbReference type="GO" id="GO:0009236">
    <property type="term" value="P:cobalamin biosynthetic process"/>
    <property type="evidence" value="ECO:0007669"/>
    <property type="project" value="UniProtKB-UniRule"/>
</dbReference>
<accession>A0A2A4MGB1</accession>
<keyword evidence="8 9" id="KW-0472">Membrane</keyword>
<dbReference type="GO" id="GO:0048472">
    <property type="term" value="F:threonine-phosphate decarboxylase activity"/>
    <property type="evidence" value="ECO:0007669"/>
    <property type="project" value="InterPro"/>
</dbReference>
<comment type="caution">
    <text evidence="10">The sequence shown here is derived from an EMBL/GenBank/DDBJ whole genome shotgun (WGS) entry which is preliminary data.</text>
</comment>
<organism evidence="10 11">
    <name type="scientific">SAR86 cluster bacterium</name>
    <dbReference type="NCBI Taxonomy" id="2030880"/>
    <lineage>
        <taxon>Bacteria</taxon>
        <taxon>Pseudomonadati</taxon>
        <taxon>Pseudomonadota</taxon>
        <taxon>Gammaproteobacteria</taxon>
        <taxon>SAR86 cluster</taxon>
    </lineage>
</organism>
<dbReference type="Pfam" id="PF03186">
    <property type="entry name" value="CobD_Cbib"/>
    <property type="match status" value="1"/>
</dbReference>
<dbReference type="InterPro" id="IPR004485">
    <property type="entry name" value="Cobalamin_biosynth_CobD/CbiB"/>
</dbReference>
<dbReference type="Proteomes" id="UP000218172">
    <property type="component" value="Unassembled WGS sequence"/>
</dbReference>
<comment type="function">
    <text evidence="9">Converts cobyric acid to cobinamide by the addition of aminopropanol on the F carboxylic group.</text>
</comment>
<keyword evidence="5 9" id="KW-0169">Cobalamin biosynthesis</keyword>
<reference evidence="11" key="1">
    <citation type="submission" date="2017-08" db="EMBL/GenBank/DDBJ databases">
        <title>A dynamic microbial community with high functional redundancy inhabits the cold, oxic subseafloor aquifer.</title>
        <authorList>
            <person name="Tully B.J."/>
            <person name="Wheat C.G."/>
            <person name="Glazer B.T."/>
            <person name="Huber J.A."/>
        </authorList>
    </citation>
    <scope>NUCLEOTIDE SEQUENCE [LARGE SCALE GENOMIC DNA]</scope>
</reference>
<keyword evidence="6 9" id="KW-0812">Transmembrane</keyword>
<dbReference type="GO" id="GO:0005886">
    <property type="term" value="C:plasma membrane"/>
    <property type="evidence" value="ECO:0007669"/>
    <property type="project" value="UniProtKB-SubCell"/>
</dbReference>
<dbReference type="HAMAP" id="MF_00024">
    <property type="entry name" value="CobD_CbiB"/>
    <property type="match status" value="1"/>
</dbReference>
<evidence type="ECO:0000256" key="2">
    <source>
        <dbReference type="ARBA" id="ARBA00004953"/>
    </source>
</evidence>
<feature type="transmembrane region" description="Helical" evidence="9">
    <location>
        <begin position="84"/>
        <end position="101"/>
    </location>
</feature>
<evidence type="ECO:0000256" key="3">
    <source>
        <dbReference type="ARBA" id="ARBA00006263"/>
    </source>
</evidence>
<evidence type="ECO:0000313" key="10">
    <source>
        <dbReference type="EMBL" id="PCH59155.1"/>
    </source>
</evidence>
<sequence length="318" mass="34634">MIFGDLSLIQITVSILLALCLDRTIGEVSRWHPLVLWGGWVVKLEKQFNGGRYWQGVFAWAVVVIPVLSILGIILWLSSSYSMAVIISSICLYFSIAWRSLREHGLAVMTSLNIALPPAQQAVARIVSRDTSQMTRVDVIRATIESMLENGADAIFAPLFWFLIAGPFGAVGYRLVNTLDAMWGYRTKQYNFFGAFAARADDVLNYLPARLTALSYSLLGNTASAFSCWRRQAPACISPNAGPVMCAGAGSLEVCLGGGASYNGRWCEKPLMGSGREDLNANDIERSISLVDRSVITWTLILVGCTVAFSAAEVMSGV</sequence>
<evidence type="ECO:0000256" key="6">
    <source>
        <dbReference type="ARBA" id="ARBA00022692"/>
    </source>
</evidence>
<keyword evidence="7 9" id="KW-1133">Transmembrane helix</keyword>
<feature type="transmembrane region" description="Helical" evidence="9">
    <location>
        <begin position="295"/>
        <end position="312"/>
    </location>
</feature>
<protein>
    <recommendedName>
        <fullName evidence="9">Cobalamin biosynthesis protein CobD</fullName>
    </recommendedName>
</protein>
<feature type="transmembrane region" description="Helical" evidence="9">
    <location>
        <begin position="57"/>
        <end position="77"/>
    </location>
</feature>
<dbReference type="AlphaFoldDB" id="A0A2A4MGB1"/>
<dbReference type="NCBIfam" id="TIGR00380">
    <property type="entry name" value="cobal_cbiB"/>
    <property type="match status" value="1"/>
</dbReference>
<comment type="caution">
    <text evidence="9">Lacks conserved residue(s) required for the propagation of feature annotation.</text>
</comment>
<feature type="transmembrane region" description="Helical" evidence="9">
    <location>
        <begin position="155"/>
        <end position="176"/>
    </location>
</feature>
<comment type="subcellular location">
    <subcellularLocation>
        <location evidence="1 9">Cell membrane</location>
        <topology evidence="1 9">Multi-pass membrane protein</topology>
    </subcellularLocation>
</comment>
<evidence type="ECO:0000256" key="5">
    <source>
        <dbReference type="ARBA" id="ARBA00022573"/>
    </source>
</evidence>
<comment type="pathway">
    <text evidence="2 9">Cofactor biosynthesis; adenosylcobalamin biosynthesis.</text>
</comment>
<evidence type="ECO:0000256" key="4">
    <source>
        <dbReference type="ARBA" id="ARBA00022475"/>
    </source>
</evidence>
<evidence type="ECO:0000256" key="1">
    <source>
        <dbReference type="ARBA" id="ARBA00004651"/>
    </source>
</evidence>
<evidence type="ECO:0000256" key="7">
    <source>
        <dbReference type="ARBA" id="ARBA00022989"/>
    </source>
</evidence>
<evidence type="ECO:0000313" key="11">
    <source>
        <dbReference type="Proteomes" id="UP000218172"/>
    </source>
</evidence>
<keyword evidence="4 9" id="KW-1003">Cell membrane</keyword>
<dbReference type="EMBL" id="NVQR01000131">
    <property type="protein sequence ID" value="PCH59155.1"/>
    <property type="molecule type" value="Genomic_DNA"/>
</dbReference>
<dbReference type="PANTHER" id="PTHR34308">
    <property type="entry name" value="COBALAMIN BIOSYNTHESIS PROTEIN CBIB"/>
    <property type="match status" value="1"/>
</dbReference>
<name>A0A2A4MGB1_9GAMM</name>
<gene>
    <name evidence="9 10" type="primary">cobD</name>
    <name evidence="10" type="ORF">COC19_07495</name>
</gene>
<dbReference type="PANTHER" id="PTHR34308:SF1">
    <property type="entry name" value="COBALAMIN BIOSYNTHESIS PROTEIN CBIB"/>
    <property type="match status" value="1"/>
</dbReference>
<dbReference type="GO" id="GO:0015420">
    <property type="term" value="F:ABC-type vitamin B12 transporter activity"/>
    <property type="evidence" value="ECO:0007669"/>
    <property type="project" value="UniProtKB-UniRule"/>
</dbReference>